<sequence length="264" mass="28582">MNIALYGKGGIGKSTIASNVAAAAADKEKNVLVIGCDPKGDSTATLNNGERITPILQYMKKDEEITEEKVVEKGYNSVRCVEVGGPEPGIGCAGRGIIVALKKLRKVSNVMKESDLILFDVPGDIVCGGLAVPIRKNYVDKAYIVTSGEYLPLYAANNICKGLKKLGAELAGVICNSRTENAEEEKKITSTFAKKLGTNLVSYIPRKDIVQNCERDGKTVIENKPDSSISRKYKEISRDLESDKETTKPSPLTDKEIRAIIKDA</sequence>
<keyword evidence="7" id="KW-0411">Iron-sulfur</keyword>
<dbReference type="PANTHER" id="PTHR42864:SF2">
    <property type="entry name" value="LIGHT-INDEPENDENT PROTOCHLOROPHYLLIDE REDUCTASE IRON-SULFUR ATP-BINDING PROTEIN"/>
    <property type="match status" value="1"/>
</dbReference>
<evidence type="ECO:0000256" key="8">
    <source>
        <dbReference type="SAM" id="MobiDB-lite"/>
    </source>
</evidence>
<evidence type="ECO:0000256" key="2">
    <source>
        <dbReference type="ARBA" id="ARBA00005504"/>
    </source>
</evidence>
<evidence type="ECO:0000256" key="5">
    <source>
        <dbReference type="ARBA" id="ARBA00022840"/>
    </source>
</evidence>
<dbReference type="PRINTS" id="PR00091">
    <property type="entry name" value="NITROGNASEII"/>
</dbReference>
<dbReference type="PIRSF" id="PIRSF000363">
    <property type="entry name" value="Nitrogenase_iron"/>
    <property type="match status" value="1"/>
</dbReference>
<dbReference type="Gene3D" id="3.40.50.300">
    <property type="entry name" value="P-loop containing nucleotide triphosphate hydrolases"/>
    <property type="match status" value="1"/>
</dbReference>
<feature type="region of interest" description="Disordered" evidence="8">
    <location>
        <begin position="232"/>
        <end position="256"/>
    </location>
</feature>
<evidence type="ECO:0000313" key="9">
    <source>
        <dbReference type="EMBL" id="OKY78439.1"/>
    </source>
</evidence>
<proteinExistence type="inferred from homology"/>
<evidence type="ECO:0000256" key="4">
    <source>
        <dbReference type="ARBA" id="ARBA00022741"/>
    </source>
</evidence>
<dbReference type="PROSITE" id="PS00746">
    <property type="entry name" value="NIFH_FRXC_1"/>
    <property type="match status" value="1"/>
</dbReference>
<dbReference type="InterPro" id="IPR027417">
    <property type="entry name" value="P-loop_NTPase"/>
</dbReference>
<dbReference type="PANTHER" id="PTHR42864">
    <property type="entry name" value="LIGHT-INDEPENDENT PROTOCHLOROPHYLLIDE REDUCTASE IRON-SULFUR ATP-BINDING PROTEIN"/>
    <property type="match status" value="1"/>
</dbReference>
<dbReference type="InterPro" id="IPR030655">
    <property type="entry name" value="NifH/chlL_CS"/>
</dbReference>
<comment type="cofactor">
    <cofactor evidence="1">
        <name>[4Fe-4S] cluster</name>
        <dbReference type="ChEBI" id="CHEBI:49883"/>
    </cofactor>
</comment>
<keyword evidence="6" id="KW-0408">Iron</keyword>
<dbReference type="PROSITE" id="PS51026">
    <property type="entry name" value="NIFH_FRXC_3"/>
    <property type="match status" value="1"/>
</dbReference>
<dbReference type="SUPFAM" id="SSF52540">
    <property type="entry name" value="P-loop containing nucleoside triphosphate hydrolases"/>
    <property type="match status" value="1"/>
</dbReference>
<dbReference type="InParanoid" id="A0A1Q6DVP5"/>
<dbReference type="STRING" id="1903181.BTN85_0930"/>
<dbReference type="GO" id="GO:0005524">
    <property type="term" value="F:ATP binding"/>
    <property type="evidence" value="ECO:0007669"/>
    <property type="project" value="UniProtKB-KW"/>
</dbReference>
<dbReference type="EMBL" id="MSDW01000001">
    <property type="protein sequence ID" value="OKY78439.1"/>
    <property type="molecule type" value="Genomic_DNA"/>
</dbReference>
<comment type="caution">
    <text evidence="9">The sequence shown here is derived from an EMBL/GenBank/DDBJ whole genome shotgun (WGS) entry which is preliminary data.</text>
</comment>
<keyword evidence="3" id="KW-0479">Metal-binding</keyword>
<keyword evidence="10" id="KW-1185">Reference proteome</keyword>
<dbReference type="Proteomes" id="UP000185744">
    <property type="component" value="Unassembled WGS sequence"/>
</dbReference>
<dbReference type="GO" id="GO:0016491">
    <property type="term" value="F:oxidoreductase activity"/>
    <property type="evidence" value="ECO:0007669"/>
    <property type="project" value="InterPro"/>
</dbReference>
<evidence type="ECO:0000256" key="1">
    <source>
        <dbReference type="ARBA" id="ARBA00001966"/>
    </source>
</evidence>
<dbReference type="GO" id="GO:0051536">
    <property type="term" value="F:iron-sulfur cluster binding"/>
    <property type="evidence" value="ECO:0007669"/>
    <property type="project" value="UniProtKB-KW"/>
</dbReference>
<reference evidence="9" key="1">
    <citation type="submission" date="2016-12" db="EMBL/GenBank/DDBJ databases">
        <title>Discovery of methanogenic haloarchaea.</title>
        <authorList>
            <person name="Sorokin D.Y."/>
            <person name="Makarova K.S."/>
            <person name="Abbas B."/>
            <person name="Ferrer M."/>
            <person name="Golyshin P.N."/>
        </authorList>
    </citation>
    <scope>NUCLEOTIDE SEQUENCE [LARGE SCALE GENOMIC DNA]</scope>
    <source>
        <strain evidence="9">HMET1</strain>
    </source>
</reference>
<comment type="similarity">
    <text evidence="2">Belongs to the NifH/BchL/ChlL family.</text>
</comment>
<organism evidence="9 10">
    <name type="scientific">Methanohalarchaeum thermophilum</name>
    <dbReference type="NCBI Taxonomy" id="1903181"/>
    <lineage>
        <taxon>Archaea</taxon>
        <taxon>Methanobacteriati</taxon>
        <taxon>Methanobacteriota</taxon>
        <taxon>Methanonatronarchaeia</taxon>
        <taxon>Methanonatronarchaeales</taxon>
        <taxon>Methanonatronarchaeaceae</taxon>
        <taxon>Candidatus Methanohalarchaeum</taxon>
    </lineage>
</organism>
<keyword evidence="5" id="KW-0067">ATP-binding</keyword>
<evidence type="ECO:0000256" key="6">
    <source>
        <dbReference type="ARBA" id="ARBA00023004"/>
    </source>
</evidence>
<name>A0A1Q6DVP5_METT1</name>
<evidence type="ECO:0000256" key="7">
    <source>
        <dbReference type="ARBA" id="ARBA00023014"/>
    </source>
</evidence>
<dbReference type="InterPro" id="IPR000392">
    <property type="entry name" value="NifH/frxC"/>
</dbReference>
<dbReference type="AlphaFoldDB" id="A0A1Q6DVP5"/>
<dbReference type="Pfam" id="PF00142">
    <property type="entry name" value="Fer4_NifH"/>
    <property type="match status" value="1"/>
</dbReference>
<protein>
    <submittedName>
        <fullName evidence="9">Nitrogenase subunit NifH, ATPase</fullName>
    </submittedName>
</protein>
<accession>A0A1Q6DVP5</accession>
<evidence type="ECO:0000313" key="10">
    <source>
        <dbReference type="Proteomes" id="UP000185744"/>
    </source>
</evidence>
<gene>
    <name evidence="9" type="ORF">BTN85_0930</name>
</gene>
<evidence type="ECO:0000256" key="3">
    <source>
        <dbReference type="ARBA" id="ARBA00022723"/>
    </source>
</evidence>
<keyword evidence="4" id="KW-0547">Nucleotide-binding</keyword>
<dbReference type="GO" id="GO:0046872">
    <property type="term" value="F:metal ion binding"/>
    <property type="evidence" value="ECO:0007669"/>
    <property type="project" value="UniProtKB-KW"/>
</dbReference>